<dbReference type="PIRSF" id="PIRSF000106">
    <property type="entry name" value="ME"/>
    <property type="match status" value="1"/>
</dbReference>
<dbReference type="SUPFAM" id="SSF53223">
    <property type="entry name" value="Aminoacid dehydrogenase-like, N-terminal domain"/>
    <property type="match status" value="1"/>
</dbReference>
<evidence type="ECO:0000313" key="5">
    <source>
        <dbReference type="EMBL" id="MDT0331287.1"/>
    </source>
</evidence>
<evidence type="ECO:0000256" key="1">
    <source>
        <dbReference type="ARBA" id="ARBA00008785"/>
    </source>
</evidence>
<feature type="domain" description="Malic enzyme N-terminal" evidence="4">
    <location>
        <begin position="25"/>
        <end position="158"/>
    </location>
</feature>
<dbReference type="EMBL" id="JAVREP010000021">
    <property type="protein sequence ID" value="MDT0331287.1"/>
    <property type="molecule type" value="Genomic_DNA"/>
</dbReference>
<keyword evidence="6" id="KW-1185">Reference proteome</keyword>
<dbReference type="InterPro" id="IPR012301">
    <property type="entry name" value="Malic_N_dom"/>
</dbReference>
<sequence>MTSESSSRTRNQHLDDDPAFALHRGGKLQVTSTVDVHDQEGLSLAYTPGVARVCDGIADTPELVEDYTWRSNLVAVVTDGTAVLGLGDIGPEASLPVMEGKSLLFKQFGDVDSVPIALACTDVDEIVETVVRMSPSFGGINLEDISAPRCFEIEKRLRERLDIPVFHDDQHGTAIVTVAALHNAARFTGRTLGDLRAVVSGAGAAGIAVTKMLIDGGIGDIAVADSKGMIYDGREGLTPVKRELAAVSNKAGLRGSIESALAGADVFIGLSAGEVPENVVATMAENSIVFAMANPNPEIHPDVARRYASVVATGRSDFPNQINNVLAFPGVFRGAFDARATAITENMKLAAATALAALVGDDLSADYVIPSPFDERVVPAVAAAVAAQAREDGVARR</sequence>
<dbReference type="Pfam" id="PF03949">
    <property type="entry name" value="Malic_M"/>
    <property type="match status" value="1"/>
</dbReference>
<dbReference type="InterPro" id="IPR037062">
    <property type="entry name" value="Malic_N_dom_sf"/>
</dbReference>
<organism evidence="5 6">
    <name type="scientific">Nocardiopsis lambiniae</name>
    <dbReference type="NCBI Taxonomy" id="3075539"/>
    <lineage>
        <taxon>Bacteria</taxon>
        <taxon>Bacillati</taxon>
        <taxon>Actinomycetota</taxon>
        <taxon>Actinomycetes</taxon>
        <taxon>Streptosporangiales</taxon>
        <taxon>Nocardiopsidaceae</taxon>
        <taxon>Nocardiopsis</taxon>
    </lineage>
</organism>
<evidence type="ECO:0000259" key="4">
    <source>
        <dbReference type="SMART" id="SM01274"/>
    </source>
</evidence>
<dbReference type="SUPFAM" id="SSF51735">
    <property type="entry name" value="NAD(P)-binding Rossmann-fold domains"/>
    <property type="match status" value="1"/>
</dbReference>
<proteinExistence type="inferred from homology"/>
<dbReference type="Pfam" id="PF00390">
    <property type="entry name" value="malic"/>
    <property type="match status" value="1"/>
</dbReference>
<dbReference type="PANTHER" id="PTHR43237:SF4">
    <property type="entry name" value="NADP-DEPENDENT MALIC ENZYME"/>
    <property type="match status" value="1"/>
</dbReference>
<evidence type="ECO:0000256" key="2">
    <source>
        <dbReference type="ARBA" id="ARBA00023002"/>
    </source>
</evidence>
<dbReference type="Gene3D" id="3.40.50.10380">
    <property type="entry name" value="Malic enzyme, N-terminal domain"/>
    <property type="match status" value="1"/>
</dbReference>
<gene>
    <name evidence="5" type="ORF">RM479_22970</name>
</gene>
<accession>A0ABU2MFE1</accession>
<dbReference type="SMART" id="SM00919">
    <property type="entry name" value="Malic_M"/>
    <property type="match status" value="1"/>
</dbReference>
<comment type="caution">
    <text evidence="5">The sequence shown here is derived from an EMBL/GenBank/DDBJ whole genome shotgun (WGS) entry which is preliminary data.</text>
</comment>
<dbReference type="InterPro" id="IPR046346">
    <property type="entry name" value="Aminoacid_DH-like_N_sf"/>
</dbReference>
<feature type="domain" description="Malic enzyme NAD-binding" evidence="3">
    <location>
        <begin position="170"/>
        <end position="390"/>
    </location>
</feature>
<dbReference type="SMART" id="SM01274">
    <property type="entry name" value="malic"/>
    <property type="match status" value="1"/>
</dbReference>
<dbReference type="InterPro" id="IPR051674">
    <property type="entry name" value="Malate_Decarboxylase"/>
</dbReference>
<dbReference type="CDD" id="cd05311">
    <property type="entry name" value="NAD_bind_2_malic_enz"/>
    <property type="match status" value="1"/>
</dbReference>
<dbReference type="Gene3D" id="3.40.50.720">
    <property type="entry name" value="NAD(P)-binding Rossmann-like Domain"/>
    <property type="match status" value="1"/>
</dbReference>
<protein>
    <submittedName>
        <fullName evidence="5">NADP-dependent malic enzyme</fullName>
    </submittedName>
</protein>
<keyword evidence="2" id="KW-0560">Oxidoreductase</keyword>
<dbReference type="InterPro" id="IPR036291">
    <property type="entry name" value="NAD(P)-bd_dom_sf"/>
</dbReference>
<dbReference type="InterPro" id="IPR001891">
    <property type="entry name" value="Malic_OxRdtase"/>
</dbReference>
<evidence type="ECO:0000259" key="3">
    <source>
        <dbReference type="SMART" id="SM00919"/>
    </source>
</evidence>
<dbReference type="RefSeq" id="WP_311513823.1">
    <property type="nucleotide sequence ID" value="NZ_JAVREP010000021.1"/>
</dbReference>
<comment type="similarity">
    <text evidence="1">Belongs to the malic enzymes family.</text>
</comment>
<dbReference type="InterPro" id="IPR012302">
    <property type="entry name" value="Malic_NAD-bd"/>
</dbReference>
<dbReference type="Proteomes" id="UP001183390">
    <property type="component" value="Unassembled WGS sequence"/>
</dbReference>
<evidence type="ECO:0000313" key="6">
    <source>
        <dbReference type="Proteomes" id="UP001183390"/>
    </source>
</evidence>
<name>A0ABU2MFE1_9ACTN</name>
<dbReference type="PANTHER" id="PTHR43237">
    <property type="entry name" value="NADP-DEPENDENT MALIC ENZYME"/>
    <property type="match status" value="1"/>
</dbReference>
<reference evidence="6" key="1">
    <citation type="submission" date="2023-07" db="EMBL/GenBank/DDBJ databases">
        <title>30 novel species of actinomycetes from the DSMZ collection.</title>
        <authorList>
            <person name="Nouioui I."/>
        </authorList>
    </citation>
    <scope>NUCLEOTIDE SEQUENCE [LARGE SCALE GENOMIC DNA]</scope>
    <source>
        <strain evidence="6">DSM 44743</strain>
    </source>
</reference>
<dbReference type="InterPro" id="IPR045213">
    <property type="entry name" value="Malic_NAD-bd_bact_type"/>
</dbReference>